<keyword evidence="2" id="KW-1185">Reference proteome</keyword>
<reference evidence="1" key="1">
    <citation type="journal article" date="2012" name="Nature">
        <title>The tomato genome sequence provides insights into fleshy fruit evolution.</title>
        <authorList>
            <consortium name="Tomato Genome Consortium"/>
        </authorList>
    </citation>
    <scope>NUCLEOTIDE SEQUENCE [LARGE SCALE GENOMIC DNA]</scope>
    <source>
        <strain evidence="1">cv. Heinz 1706</strain>
    </source>
</reference>
<dbReference type="HOGENOM" id="CLU_1613658_0_0_1"/>
<name>K4BEP4_SOLLC</name>
<dbReference type="Gramene" id="Solyc03g013230.1.1">
    <property type="protein sequence ID" value="Solyc03g013230.1.1"/>
    <property type="gene ID" value="Solyc03g013230.1"/>
</dbReference>
<sequence length="165" mass="18275">MKGLGVAKHLSSFNIEKNMCSGSSSILGVYSAVFIQFKGMQGWSRPASRRARMMGGCMSGGSIQGSTFRDMKEELAWKNKVMMVVKDNTVMITPLILMNIRDEGSKRNVKRMGEHEEIGRSASLFKTVKMVCEVRMIRFRGNGKERVGSQVGGGFTFTAQYCGPK</sequence>
<organism evidence="1">
    <name type="scientific">Solanum lycopersicum</name>
    <name type="common">Tomato</name>
    <name type="synonym">Lycopersicon esculentum</name>
    <dbReference type="NCBI Taxonomy" id="4081"/>
    <lineage>
        <taxon>Eukaryota</taxon>
        <taxon>Viridiplantae</taxon>
        <taxon>Streptophyta</taxon>
        <taxon>Embryophyta</taxon>
        <taxon>Tracheophyta</taxon>
        <taxon>Spermatophyta</taxon>
        <taxon>Magnoliopsida</taxon>
        <taxon>eudicotyledons</taxon>
        <taxon>Gunneridae</taxon>
        <taxon>Pentapetalae</taxon>
        <taxon>asterids</taxon>
        <taxon>lamiids</taxon>
        <taxon>Solanales</taxon>
        <taxon>Solanaceae</taxon>
        <taxon>Solanoideae</taxon>
        <taxon>Solaneae</taxon>
        <taxon>Solanum</taxon>
        <taxon>Solanum subgen. Lycopersicon</taxon>
    </lineage>
</organism>
<proteinExistence type="predicted"/>
<dbReference type="InParanoid" id="K4BEP4"/>
<reference evidence="1" key="2">
    <citation type="submission" date="2015-06" db="UniProtKB">
        <authorList>
            <consortium name="EnsemblPlants"/>
        </authorList>
    </citation>
    <scope>IDENTIFICATION</scope>
    <source>
        <strain evidence="1">cv. Heinz 1706</strain>
    </source>
</reference>
<dbReference type="PaxDb" id="4081-Solyc03g013230.1.1"/>
<protein>
    <submittedName>
        <fullName evidence="1">Uncharacterized protein</fullName>
    </submittedName>
</protein>
<accession>K4BEP4</accession>
<evidence type="ECO:0000313" key="2">
    <source>
        <dbReference type="Proteomes" id="UP000004994"/>
    </source>
</evidence>
<dbReference type="Proteomes" id="UP000004994">
    <property type="component" value="Chromosome 3"/>
</dbReference>
<dbReference type="AlphaFoldDB" id="K4BEP4"/>
<evidence type="ECO:0000313" key="1">
    <source>
        <dbReference type="EnsemblPlants" id="Solyc03g013230.1.1"/>
    </source>
</evidence>
<dbReference type="EnsemblPlants" id="Solyc03g013230.1.1">
    <property type="protein sequence ID" value="Solyc03g013230.1.1"/>
    <property type="gene ID" value="Solyc03g013230.1"/>
</dbReference>